<proteinExistence type="predicted"/>
<gene>
    <name evidence="1" type="ORF">LMH87_003839</name>
</gene>
<dbReference type="Proteomes" id="UP001144673">
    <property type="component" value="Chromosome 2"/>
</dbReference>
<dbReference type="RefSeq" id="XP_056048644.1">
    <property type="nucleotide sequence ID" value="XM_056194970.1"/>
</dbReference>
<reference evidence="1" key="1">
    <citation type="journal article" date="2023" name="Access Microbiol">
        <title>De-novo genome assembly for Akanthomyces muscarius, a biocontrol agent of insect agricultural pests.</title>
        <authorList>
            <person name="Erdos Z."/>
            <person name="Studholme D.J."/>
            <person name="Raymond B."/>
            <person name="Sharma M."/>
        </authorList>
    </citation>
    <scope>NUCLEOTIDE SEQUENCE</scope>
    <source>
        <strain evidence="1">Ve6</strain>
    </source>
</reference>
<keyword evidence="2" id="KW-1185">Reference proteome</keyword>
<dbReference type="KEGG" id="amus:LMH87_003839"/>
<dbReference type="GeneID" id="80890998"/>
<evidence type="ECO:0000313" key="2">
    <source>
        <dbReference type="Proteomes" id="UP001144673"/>
    </source>
</evidence>
<dbReference type="AlphaFoldDB" id="A0A9W8UHH6"/>
<protein>
    <submittedName>
        <fullName evidence="1">Uncharacterized protein</fullName>
    </submittedName>
</protein>
<comment type="caution">
    <text evidence="1">The sequence shown here is derived from an EMBL/GenBank/DDBJ whole genome shotgun (WGS) entry which is preliminary data.</text>
</comment>
<organism evidence="1 2">
    <name type="scientific">Akanthomyces muscarius</name>
    <name type="common">Entomopathogenic fungus</name>
    <name type="synonym">Lecanicillium muscarium</name>
    <dbReference type="NCBI Taxonomy" id="2231603"/>
    <lineage>
        <taxon>Eukaryota</taxon>
        <taxon>Fungi</taxon>
        <taxon>Dikarya</taxon>
        <taxon>Ascomycota</taxon>
        <taxon>Pezizomycotina</taxon>
        <taxon>Sordariomycetes</taxon>
        <taxon>Hypocreomycetidae</taxon>
        <taxon>Hypocreales</taxon>
        <taxon>Cordycipitaceae</taxon>
        <taxon>Akanthomyces</taxon>
    </lineage>
</organism>
<sequence length="83" mass="8900">MTLPGAVAAARERRGLLEIGSCSPPFPPSPFHIGHHSCSNKHRDTQGSTIVLPRFSVGLGLVTMSKEKTFGRSAQAMAGRRSR</sequence>
<name>A0A9W8UHH6_AKAMU</name>
<dbReference type="EMBL" id="JAJHUN010000011">
    <property type="protein sequence ID" value="KAJ4144974.1"/>
    <property type="molecule type" value="Genomic_DNA"/>
</dbReference>
<accession>A0A9W8UHH6</accession>
<evidence type="ECO:0000313" key="1">
    <source>
        <dbReference type="EMBL" id="KAJ4144974.1"/>
    </source>
</evidence>